<dbReference type="RefSeq" id="WP_035745599.1">
    <property type="nucleotide sequence ID" value="NZ_JFGS01000021.1"/>
</dbReference>
<protein>
    <recommendedName>
        <fullName evidence="1">TniQ domain-containing protein</fullName>
    </recommendedName>
</protein>
<dbReference type="InterPro" id="IPR009492">
    <property type="entry name" value="TniQ"/>
</dbReference>
<dbReference type="Proteomes" id="UP000214673">
    <property type="component" value="Unassembled WGS sequence"/>
</dbReference>
<organism evidence="3 4">
    <name type="scientific">Haematobacter missouriensis</name>
    <dbReference type="NCBI Taxonomy" id="366616"/>
    <lineage>
        <taxon>Bacteria</taxon>
        <taxon>Pseudomonadati</taxon>
        <taxon>Pseudomonadota</taxon>
        <taxon>Alphaproteobacteria</taxon>
        <taxon>Rhodobacterales</taxon>
        <taxon>Paracoccaceae</taxon>
        <taxon>Haematobacter</taxon>
    </lineage>
</organism>
<dbReference type="STRING" id="366616.CG51_07565"/>
<dbReference type="EMBL" id="NIPX01000050">
    <property type="protein sequence ID" value="OWJ81030.1"/>
    <property type="molecule type" value="Genomic_DNA"/>
</dbReference>
<keyword evidence="5" id="KW-1185">Reference proteome</keyword>
<dbReference type="OrthoDB" id="7820794at2"/>
<accession>A0A212AHM2</accession>
<evidence type="ECO:0000259" key="1">
    <source>
        <dbReference type="Pfam" id="PF06527"/>
    </source>
</evidence>
<sequence length="339" mass="37277">MTRCGRLPVVYVPDADERLSSWAARMAPFYAMTVSEFVSALGLQGHDVFDLEWRLSEGQGALIAARTGLSPEAVRAMTFWDLLPEARMMIARGHGRRCPACPSDIRRRTSALPWAFHCAVHVADLQDAAGGSLPAILGTGPMAALERAAKAGATVLEAWAHGVGQQGFGPVEMLALLTARHRRASPLSLREQPRMSLQTRRDYHEFLTTPITRQALTVIVPEYDRVAPVLTKPVLSGPRSLAQGSLLQSFALTVGIGRIAEDPVARAIDVLLASDADGEGRVQAVLSSWPLSLRRRISARLWRAQRDESARQIVAKPSRRGQSHKYRRVQSHEYRARIS</sequence>
<name>A0A212AHM2_9RHOB</name>
<evidence type="ECO:0000313" key="5">
    <source>
        <dbReference type="Proteomes" id="UP000214673"/>
    </source>
</evidence>
<proteinExistence type="predicted"/>
<dbReference type="AlphaFoldDB" id="A0A212AHM2"/>
<dbReference type="Pfam" id="PF06527">
    <property type="entry name" value="TniQ"/>
    <property type="match status" value="1"/>
</dbReference>
<dbReference type="EMBL" id="NIPV01000048">
    <property type="protein sequence ID" value="OWJ74861.1"/>
    <property type="molecule type" value="Genomic_DNA"/>
</dbReference>
<evidence type="ECO:0000313" key="2">
    <source>
        <dbReference type="EMBL" id="OWJ74861.1"/>
    </source>
</evidence>
<comment type="caution">
    <text evidence="3">The sequence shown here is derived from an EMBL/GenBank/DDBJ whole genome shotgun (WGS) entry which is preliminary data.</text>
</comment>
<feature type="domain" description="TniQ" evidence="1">
    <location>
        <begin position="9"/>
        <end position="123"/>
    </location>
</feature>
<evidence type="ECO:0000313" key="4">
    <source>
        <dbReference type="Proteomes" id="UP000196640"/>
    </source>
</evidence>
<reference evidence="4 5" key="1">
    <citation type="submission" date="2016-11" db="EMBL/GenBank/DDBJ databases">
        <title>Comparison of Traditional DNA-DNA Hybridization with In Silico Genomic Analysis.</title>
        <authorList>
            <person name="Nicholson A.C."/>
            <person name="Sammons S."/>
            <person name="Humrighouse B.W."/>
            <person name="Graziano J."/>
            <person name="Lasker B."/>
            <person name="Whitney A.M."/>
            <person name="Mcquiston J.R."/>
        </authorList>
    </citation>
    <scope>NUCLEOTIDE SEQUENCE [LARGE SCALE GENOMIC DNA]</scope>
    <source>
        <strain evidence="2 5">H1892</strain>
        <strain evidence="3 4">H2381</strain>
    </source>
</reference>
<gene>
    <name evidence="3" type="ORF">CDV52_19855</name>
    <name evidence="2" type="ORF">CDV53_12200</name>
</gene>
<dbReference type="Proteomes" id="UP000196640">
    <property type="component" value="Unassembled WGS sequence"/>
</dbReference>
<evidence type="ECO:0000313" key="3">
    <source>
        <dbReference type="EMBL" id="OWJ81030.1"/>
    </source>
</evidence>